<feature type="transmembrane region" description="Helical" evidence="19">
    <location>
        <begin position="198"/>
        <end position="215"/>
    </location>
</feature>
<reference evidence="21" key="1">
    <citation type="journal article" date="2019" name="Int. J. Syst. Evol. Microbiol.">
        <title>The Global Catalogue of Microorganisms (GCM) 10K type strain sequencing project: providing services to taxonomists for standard genome sequencing and annotation.</title>
        <authorList>
            <consortium name="The Broad Institute Genomics Platform"/>
            <consortium name="The Broad Institute Genome Sequencing Center for Infectious Disease"/>
            <person name="Wu L."/>
            <person name="Ma J."/>
        </authorList>
    </citation>
    <scope>NUCLEOTIDE SEQUENCE [LARGE SCALE GENOMIC DNA]</scope>
    <source>
        <strain evidence="21">CECT 8288</strain>
    </source>
</reference>
<keyword evidence="13 19" id="KW-0472">Membrane</keyword>
<proteinExistence type="inferred from homology"/>
<comment type="caution">
    <text evidence="20">The sequence shown here is derived from an EMBL/GenBank/DDBJ whole genome shotgun (WGS) entry which is preliminary data.</text>
</comment>
<evidence type="ECO:0000256" key="11">
    <source>
        <dbReference type="ARBA" id="ARBA00022842"/>
    </source>
</evidence>
<keyword evidence="8 19" id="KW-0169">Cobalamin biosynthesis</keyword>
<comment type="subcellular location">
    <subcellularLocation>
        <location evidence="2 19">Cell membrane</location>
        <topology evidence="2 19">Multi-pass membrane protein</topology>
    </subcellularLocation>
</comment>
<evidence type="ECO:0000256" key="18">
    <source>
        <dbReference type="ARBA" id="ARBA00049504"/>
    </source>
</evidence>
<evidence type="ECO:0000256" key="9">
    <source>
        <dbReference type="ARBA" id="ARBA00022679"/>
    </source>
</evidence>
<evidence type="ECO:0000256" key="13">
    <source>
        <dbReference type="ARBA" id="ARBA00023136"/>
    </source>
</evidence>
<organism evidence="20 21">
    <name type="scientific">Reinekea marina</name>
    <dbReference type="NCBI Taxonomy" id="1310421"/>
    <lineage>
        <taxon>Bacteria</taxon>
        <taxon>Pseudomonadati</taxon>
        <taxon>Pseudomonadota</taxon>
        <taxon>Gammaproteobacteria</taxon>
        <taxon>Oceanospirillales</taxon>
        <taxon>Saccharospirillaceae</taxon>
        <taxon>Reinekea</taxon>
    </lineage>
</organism>
<evidence type="ECO:0000256" key="17">
    <source>
        <dbReference type="ARBA" id="ARBA00048623"/>
    </source>
</evidence>
<gene>
    <name evidence="19 20" type="primary">cobS</name>
    <name evidence="20" type="ORF">ACFOND_10980</name>
</gene>
<evidence type="ECO:0000313" key="20">
    <source>
        <dbReference type="EMBL" id="MFC3702168.1"/>
    </source>
</evidence>
<dbReference type="PANTHER" id="PTHR34148">
    <property type="entry name" value="ADENOSYLCOBINAMIDE-GDP RIBAZOLETRANSFERASE"/>
    <property type="match status" value="1"/>
</dbReference>
<keyword evidence="10 19" id="KW-0812">Transmembrane</keyword>
<keyword evidence="21" id="KW-1185">Reference proteome</keyword>
<name>A0ABV7WUL9_9GAMM</name>
<keyword evidence="12 19" id="KW-1133">Transmembrane helix</keyword>
<dbReference type="HAMAP" id="MF_00719">
    <property type="entry name" value="CobS"/>
    <property type="match status" value="1"/>
</dbReference>
<evidence type="ECO:0000256" key="14">
    <source>
        <dbReference type="ARBA" id="ARBA00025228"/>
    </source>
</evidence>
<evidence type="ECO:0000256" key="16">
    <source>
        <dbReference type="ARBA" id="ARBA00032853"/>
    </source>
</evidence>
<evidence type="ECO:0000256" key="4">
    <source>
        <dbReference type="ARBA" id="ARBA00010561"/>
    </source>
</evidence>
<dbReference type="Pfam" id="PF02654">
    <property type="entry name" value="CobS"/>
    <property type="match status" value="1"/>
</dbReference>
<comment type="similarity">
    <text evidence="4 19">Belongs to the CobS family.</text>
</comment>
<evidence type="ECO:0000256" key="2">
    <source>
        <dbReference type="ARBA" id="ARBA00004651"/>
    </source>
</evidence>
<comment type="function">
    <text evidence="14 19">Joins adenosylcobinamide-GDP and alpha-ribazole to generate adenosylcobalamin (Ado-cobalamin). Also synthesizes adenosylcobalamin 5'-phosphate from adenosylcobinamide-GDP and alpha-ribazole 5'-phosphate.</text>
</comment>
<evidence type="ECO:0000256" key="15">
    <source>
        <dbReference type="ARBA" id="ARBA00032605"/>
    </source>
</evidence>
<keyword evidence="11 19" id="KW-0460">Magnesium</keyword>
<evidence type="ECO:0000256" key="1">
    <source>
        <dbReference type="ARBA" id="ARBA00001946"/>
    </source>
</evidence>
<evidence type="ECO:0000256" key="8">
    <source>
        <dbReference type="ARBA" id="ARBA00022573"/>
    </source>
</evidence>
<evidence type="ECO:0000256" key="3">
    <source>
        <dbReference type="ARBA" id="ARBA00004663"/>
    </source>
</evidence>
<dbReference type="PANTHER" id="PTHR34148:SF1">
    <property type="entry name" value="ADENOSYLCOBINAMIDE-GDP RIBAZOLETRANSFERASE"/>
    <property type="match status" value="1"/>
</dbReference>
<evidence type="ECO:0000256" key="5">
    <source>
        <dbReference type="ARBA" id="ARBA00013200"/>
    </source>
</evidence>
<dbReference type="RefSeq" id="WP_377363039.1">
    <property type="nucleotide sequence ID" value="NZ_JBHRYN010000012.1"/>
</dbReference>
<evidence type="ECO:0000256" key="7">
    <source>
        <dbReference type="ARBA" id="ARBA00022475"/>
    </source>
</evidence>
<dbReference type="InterPro" id="IPR003805">
    <property type="entry name" value="CobS"/>
</dbReference>
<feature type="transmembrane region" description="Helical" evidence="19">
    <location>
        <begin position="59"/>
        <end position="77"/>
    </location>
</feature>
<dbReference type="GO" id="GO:0051073">
    <property type="term" value="F:adenosylcobinamide-GDP ribazoletransferase activity"/>
    <property type="evidence" value="ECO:0007669"/>
    <property type="project" value="UniProtKB-EC"/>
</dbReference>
<feature type="transmembrane region" description="Helical" evidence="19">
    <location>
        <begin position="132"/>
        <end position="155"/>
    </location>
</feature>
<keyword evidence="9 19" id="KW-0808">Transferase</keyword>
<comment type="pathway">
    <text evidence="3 19">Cofactor biosynthesis; adenosylcobalamin biosynthesis; adenosylcobalamin from cob(II)yrinate a,c-diamide: step 7/7.</text>
</comment>
<feature type="transmembrane region" description="Helical" evidence="19">
    <location>
        <begin position="175"/>
        <end position="192"/>
    </location>
</feature>
<evidence type="ECO:0000256" key="19">
    <source>
        <dbReference type="HAMAP-Rule" id="MF_00719"/>
    </source>
</evidence>
<comment type="catalytic activity">
    <reaction evidence="17 19">
        <text>alpha-ribazole + adenosylcob(III)inamide-GDP = adenosylcob(III)alamin + GMP + H(+)</text>
        <dbReference type="Rhea" id="RHEA:16049"/>
        <dbReference type="ChEBI" id="CHEBI:10329"/>
        <dbReference type="ChEBI" id="CHEBI:15378"/>
        <dbReference type="ChEBI" id="CHEBI:18408"/>
        <dbReference type="ChEBI" id="CHEBI:58115"/>
        <dbReference type="ChEBI" id="CHEBI:60487"/>
        <dbReference type="EC" id="2.7.8.26"/>
    </reaction>
</comment>
<feature type="transmembrane region" description="Helical" evidence="19">
    <location>
        <begin position="33"/>
        <end position="53"/>
    </location>
</feature>
<evidence type="ECO:0000256" key="10">
    <source>
        <dbReference type="ARBA" id="ARBA00022692"/>
    </source>
</evidence>
<dbReference type="EC" id="2.7.8.26" evidence="5 19"/>
<comment type="catalytic activity">
    <reaction evidence="18 19">
        <text>alpha-ribazole 5'-phosphate + adenosylcob(III)inamide-GDP = adenosylcob(III)alamin 5'-phosphate + GMP + H(+)</text>
        <dbReference type="Rhea" id="RHEA:23560"/>
        <dbReference type="ChEBI" id="CHEBI:15378"/>
        <dbReference type="ChEBI" id="CHEBI:57918"/>
        <dbReference type="ChEBI" id="CHEBI:58115"/>
        <dbReference type="ChEBI" id="CHEBI:60487"/>
        <dbReference type="ChEBI" id="CHEBI:60493"/>
        <dbReference type="EC" id="2.7.8.26"/>
    </reaction>
</comment>
<comment type="cofactor">
    <cofactor evidence="1 19">
        <name>Mg(2+)</name>
        <dbReference type="ChEBI" id="CHEBI:18420"/>
    </cofactor>
</comment>
<sequence>MIRDFLLAVGFFTRIPVPDHPNFSEKAMNNTSYYFPAIGLLVGLFNLGAFLIAQQFFTVPIAVIFSIGVGFLLTGGFHEDGWADTFDGLGGAFDRDRKLEIMTDSRLGTYGSLALIFILSLKALSLSELMLLSVWPVFLLAHGLSRWVAMLAMVFCKYVRVAENKAKPVAQKISIVKWFFSGVVLMPVFLMIPPTVLGVVFIVALAVCLFWVVLLKRQLGGYTGDTLGAIQQSVEVAIYLGWLACI</sequence>
<evidence type="ECO:0000313" key="21">
    <source>
        <dbReference type="Proteomes" id="UP001595710"/>
    </source>
</evidence>
<accession>A0ABV7WUL9</accession>
<feature type="transmembrane region" description="Helical" evidence="19">
    <location>
        <begin position="107"/>
        <end position="126"/>
    </location>
</feature>
<keyword evidence="7 19" id="KW-1003">Cell membrane</keyword>
<evidence type="ECO:0000256" key="12">
    <source>
        <dbReference type="ARBA" id="ARBA00022989"/>
    </source>
</evidence>
<dbReference type="NCBIfam" id="TIGR00317">
    <property type="entry name" value="cobS"/>
    <property type="match status" value="1"/>
</dbReference>
<protein>
    <recommendedName>
        <fullName evidence="6 19">Adenosylcobinamide-GDP ribazoletransferase</fullName>
        <ecNumber evidence="5 19">2.7.8.26</ecNumber>
    </recommendedName>
    <alternativeName>
        <fullName evidence="16 19">Cobalamin synthase</fullName>
    </alternativeName>
    <alternativeName>
        <fullName evidence="15 19">Cobalamin-5'-phosphate synthase</fullName>
    </alternativeName>
</protein>
<dbReference type="EMBL" id="JBHRYN010000012">
    <property type="protein sequence ID" value="MFC3702168.1"/>
    <property type="molecule type" value="Genomic_DNA"/>
</dbReference>
<dbReference type="Proteomes" id="UP001595710">
    <property type="component" value="Unassembled WGS sequence"/>
</dbReference>
<evidence type="ECO:0000256" key="6">
    <source>
        <dbReference type="ARBA" id="ARBA00015850"/>
    </source>
</evidence>